<keyword evidence="2" id="KW-1185">Reference proteome</keyword>
<dbReference type="EnsemblPlants" id="Solyc01g107850.3.1">
    <property type="protein sequence ID" value="Solyc01g107850.3.1"/>
    <property type="gene ID" value="Solyc01g107850.3"/>
</dbReference>
<evidence type="ECO:0000313" key="1">
    <source>
        <dbReference type="EnsemblPlants" id="Solyc01g107850.3.1"/>
    </source>
</evidence>
<dbReference type="AlphaFoldDB" id="A0A3Q7ESG8"/>
<evidence type="ECO:0000313" key="2">
    <source>
        <dbReference type="Proteomes" id="UP000004994"/>
    </source>
</evidence>
<dbReference type="InParanoid" id="A0A3Q7ESG8"/>
<organism evidence="1">
    <name type="scientific">Solanum lycopersicum</name>
    <name type="common">Tomato</name>
    <name type="synonym">Lycopersicon esculentum</name>
    <dbReference type="NCBI Taxonomy" id="4081"/>
    <lineage>
        <taxon>Eukaryota</taxon>
        <taxon>Viridiplantae</taxon>
        <taxon>Streptophyta</taxon>
        <taxon>Embryophyta</taxon>
        <taxon>Tracheophyta</taxon>
        <taxon>Spermatophyta</taxon>
        <taxon>Magnoliopsida</taxon>
        <taxon>eudicotyledons</taxon>
        <taxon>Gunneridae</taxon>
        <taxon>Pentapetalae</taxon>
        <taxon>asterids</taxon>
        <taxon>lamiids</taxon>
        <taxon>Solanales</taxon>
        <taxon>Solanaceae</taxon>
        <taxon>Solanoideae</taxon>
        <taxon>Solaneae</taxon>
        <taxon>Solanum</taxon>
        <taxon>Solanum subgen. Lycopersicon</taxon>
    </lineage>
</organism>
<sequence>MSSKTRLTDFPSYGHMIPTLDMAKLKATIITTPLNESVFSKAIQRNKQDRNEIDIGLIKF</sequence>
<name>A0A3Q7ESG8_SOLLC</name>
<protein>
    <submittedName>
        <fullName evidence="1">Uncharacterized protein</fullName>
    </submittedName>
</protein>
<accession>A0A3Q7ESG8</accession>
<dbReference type="Gramene" id="Solyc01g107850.3.1">
    <property type="protein sequence ID" value="Solyc01g107850.3.1"/>
    <property type="gene ID" value="Solyc01g107850.3"/>
</dbReference>
<dbReference type="PaxDb" id="4081-Solyc01g107840.2.1"/>
<reference evidence="1" key="1">
    <citation type="journal article" date="2012" name="Nature">
        <title>The tomato genome sequence provides insights into fleshy fruit evolution.</title>
        <authorList>
            <consortium name="Tomato Genome Consortium"/>
        </authorList>
    </citation>
    <scope>NUCLEOTIDE SEQUENCE [LARGE SCALE GENOMIC DNA]</scope>
    <source>
        <strain evidence="1">cv. Heinz 1706</strain>
    </source>
</reference>
<dbReference type="Gene3D" id="3.40.50.2000">
    <property type="entry name" value="Glycogen Phosphorylase B"/>
    <property type="match status" value="1"/>
</dbReference>
<proteinExistence type="predicted"/>
<dbReference type="Proteomes" id="UP000004994">
    <property type="component" value="Chromosome 1"/>
</dbReference>
<reference evidence="1" key="2">
    <citation type="submission" date="2019-01" db="UniProtKB">
        <authorList>
            <consortium name="EnsemblPlants"/>
        </authorList>
    </citation>
    <scope>IDENTIFICATION</scope>
    <source>
        <strain evidence="1">cv. Heinz 1706</strain>
    </source>
</reference>